<evidence type="ECO:0000313" key="1">
    <source>
        <dbReference type="EMBL" id="EFL25192.1"/>
    </source>
</evidence>
<dbReference type="HOGENOM" id="CLU_051795_1_1_11"/>
<evidence type="ECO:0000313" key="2">
    <source>
        <dbReference type="Proteomes" id="UP000003963"/>
    </source>
</evidence>
<accession>D9WDD0</accession>
<dbReference type="PANTHER" id="PTHR21174:SF0">
    <property type="entry name" value="HD PHOSPHOHYDROLASE FAMILY PROTEIN-RELATED"/>
    <property type="match status" value="1"/>
</dbReference>
<sequence length="218" mass="24182">MSDHPALLARWALLLNGARDTTTPDPDPYGRDLLSRWAEPQRRYHTTDHLIAVLDRVDELLEHTEAPDPAAIRLAAWFHDAVYLPDRSTNEDRSARLAERALPEAGVPEARVAETARLVRLTTDHDPAEGDTNGEVLCDADLAVLAGSPEAYSAYAAAVREEYAFVPDDTFREGRANVLRHLLGLPCLFRTPIGHDRWEPAARRNMTTELELLGSASS</sequence>
<dbReference type="OrthoDB" id="9808993at2"/>
<dbReference type="AlphaFoldDB" id="D9WDD0"/>
<dbReference type="InterPro" id="IPR009218">
    <property type="entry name" value="HD_phosphohydro"/>
</dbReference>
<dbReference type="PIRSF" id="PIRSF035170">
    <property type="entry name" value="HD_phosphohydro"/>
    <property type="match status" value="1"/>
</dbReference>
<organism evidence="1 2">
    <name type="scientific">Streptomyces himastatinicus ATCC 53653</name>
    <dbReference type="NCBI Taxonomy" id="457427"/>
    <lineage>
        <taxon>Bacteria</taxon>
        <taxon>Bacillati</taxon>
        <taxon>Actinomycetota</taxon>
        <taxon>Actinomycetes</taxon>
        <taxon>Kitasatosporales</taxon>
        <taxon>Streptomycetaceae</taxon>
        <taxon>Streptomyces</taxon>
        <taxon>Streptomyces violaceusniger group</taxon>
    </lineage>
</organism>
<keyword evidence="2" id="KW-1185">Reference proteome</keyword>
<dbReference type="PANTHER" id="PTHR21174">
    <property type="match status" value="1"/>
</dbReference>
<dbReference type="STRING" id="457427.SSOG_04906"/>
<proteinExistence type="predicted"/>
<gene>
    <name evidence="1" type="ORF">SSOG_04906</name>
</gene>
<dbReference type="Gene3D" id="1.10.3210.10">
    <property type="entry name" value="Hypothetical protein af1432"/>
    <property type="match status" value="1"/>
</dbReference>
<protein>
    <recommendedName>
        <fullName evidence="3">Metal-dependent HD superfamily phosphohydrolase</fullName>
    </recommendedName>
</protein>
<evidence type="ECO:0008006" key="3">
    <source>
        <dbReference type="Google" id="ProtNLM"/>
    </source>
</evidence>
<reference evidence="1 2" key="1">
    <citation type="submission" date="2009-02" db="EMBL/GenBank/DDBJ databases">
        <title>Annotation of Streptomyces hygroscopicus strain ATCC 53653.</title>
        <authorList>
            <consortium name="The Broad Institute Genome Sequencing Platform"/>
            <consortium name="Broad Institute Microbial Sequencing Center"/>
            <person name="Fischbach M."/>
            <person name="Godfrey P."/>
            <person name="Ward D."/>
            <person name="Young S."/>
            <person name="Zeng Q."/>
            <person name="Koehrsen M."/>
            <person name="Alvarado L."/>
            <person name="Berlin A.M."/>
            <person name="Bochicchio J."/>
            <person name="Borenstein D."/>
            <person name="Chapman S.B."/>
            <person name="Chen Z."/>
            <person name="Engels R."/>
            <person name="Freedman E."/>
            <person name="Gellesch M."/>
            <person name="Goldberg J."/>
            <person name="Griggs A."/>
            <person name="Gujja S."/>
            <person name="Heilman E.R."/>
            <person name="Heiman D.I."/>
            <person name="Hepburn T.A."/>
            <person name="Howarth C."/>
            <person name="Jen D."/>
            <person name="Larson L."/>
            <person name="Lewis B."/>
            <person name="Mehta T."/>
            <person name="Park D."/>
            <person name="Pearson M."/>
            <person name="Richards J."/>
            <person name="Roberts A."/>
            <person name="Saif S."/>
            <person name="Shea T.D."/>
            <person name="Shenoy N."/>
            <person name="Sisk P."/>
            <person name="Stolte C."/>
            <person name="Sykes S.N."/>
            <person name="Thomson T."/>
            <person name="Walk T."/>
            <person name="White J."/>
            <person name="Yandava C."/>
            <person name="Straight P."/>
            <person name="Clardy J."/>
            <person name="Hung D."/>
            <person name="Kolter R."/>
            <person name="Mekalanos J."/>
            <person name="Walker S."/>
            <person name="Walsh C.T."/>
            <person name="Wieland-Brown L.C."/>
            <person name="Haas B."/>
            <person name="Nusbaum C."/>
            <person name="Birren B."/>
        </authorList>
    </citation>
    <scope>NUCLEOTIDE SEQUENCE [LARGE SCALE GENOMIC DNA]</scope>
    <source>
        <strain evidence="1 2">ATCC 53653</strain>
    </source>
</reference>
<dbReference type="Proteomes" id="UP000003963">
    <property type="component" value="Unassembled WGS sequence"/>
</dbReference>
<name>D9WDD0_9ACTN</name>
<dbReference type="SUPFAM" id="SSF109604">
    <property type="entry name" value="HD-domain/PDEase-like"/>
    <property type="match status" value="1"/>
</dbReference>
<dbReference type="EMBL" id="GG657754">
    <property type="protein sequence ID" value="EFL25192.1"/>
    <property type="molecule type" value="Genomic_DNA"/>
</dbReference>
<dbReference type="RefSeq" id="WP_009716996.1">
    <property type="nucleotide sequence ID" value="NZ_GG657754.1"/>
</dbReference>